<dbReference type="InterPro" id="IPR029064">
    <property type="entry name" value="Ribosomal_eL30-like_sf"/>
</dbReference>
<sequence>MIDRLSGKKIVGFKQSLKAIRNDNVKTVYIAKDADRKIFDQIKNAAEENSLHIVYVENMKELGKLCGIDVGAATAAILND</sequence>
<comment type="caution">
    <text evidence="2">The sequence shown here is derived from an EMBL/GenBank/DDBJ whole genome shotgun (WGS) entry which is preliminary data.</text>
</comment>
<dbReference type="Gene3D" id="3.30.1330.30">
    <property type="match status" value="1"/>
</dbReference>
<proteinExistence type="predicted"/>
<reference evidence="2 3" key="1">
    <citation type="submission" date="2018-03" db="EMBL/GenBank/DDBJ databases">
        <title>Genome sequence of Clostridium liquoris DSM 100320.</title>
        <authorList>
            <person name="Poehlein A."/>
            <person name="Daniel R."/>
        </authorList>
    </citation>
    <scope>NUCLEOTIDE SEQUENCE [LARGE SCALE GENOMIC DNA]</scope>
    <source>
        <strain evidence="2 3">DSM 100320</strain>
    </source>
</reference>
<name>A0A2T0B3C8_9CLOT</name>
<dbReference type="OrthoDB" id="2353623at2"/>
<evidence type="ECO:0000313" key="3">
    <source>
        <dbReference type="Proteomes" id="UP000239706"/>
    </source>
</evidence>
<protein>
    <submittedName>
        <fullName evidence="2">Ribosome-associated protein L7Ae-like protein</fullName>
    </submittedName>
</protein>
<dbReference type="InterPro" id="IPR004038">
    <property type="entry name" value="Ribosomal_eL8/eL30/eS12/Gad45"/>
</dbReference>
<dbReference type="PRINTS" id="PR00884">
    <property type="entry name" value="RIBOSOMALHS6"/>
</dbReference>
<gene>
    <name evidence="2" type="primary">rplGB</name>
    <name evidence="2" type="ORF">CLLI_16760</name>
</gene>
<evidence type="ECO:0000259" key="1">
    <source>
        <dbReference type="Pfam" id="PF01248"/>
    </source>
</evidence>
<organism evidence="2 3">
    <name type="scientific">Clostridium liquoris</name>
    <dbReference type="NCBI Taxonomy" id="1289519"/>
    <lineage>
        <taxon>Bacteria</taxon>
        <taxon>Bacillati</taxon>
        <taxon>Bacillota</taxon>
        <taxon>Clostridia</taxon>
        <taxon>Eubacteriales</taxon>
        <taxon>Clostridiaceae</taxon>
        <taxon>Clostridium</taxon>
    </lineage>
</organism>
<dbReference type="Proteomes" id="UP000239706">
    <property type="component" value="Unassembled WGS sequence"/>
</dbReference>
<accession>A0A2T0B3C8</accession>
<evidence type="ECO:0000313" key="2">
    <source>
        <dbReference type="EMBL" id="PRR78385.1"/>
    </source>
</evidence>
<keyword evidence="3" id="KW-1185">Reference proteome</keyword>
<dbReference type="AlphaFoldDB" id="A0A2T0B3C8"/>
<dbReference type="SUPFAM" id="SSF55315">
    <property type="entry name" value="L30e-like"/>
    <property type="match status" value="1"/>
</dbReference>
<dbReference type="EMBL" id="PVXO01000046">
    <property type="protein sequence ID" value="PRR78385.1"/>
    <property type="molecule type" value="Genomic_DNA"/>
</dbReference>
<feature type="domain" description="Ribosomal protein eL8/eL30/eS12/Gadd45" evidence="1">
    <location>
        <begin position="7"/>
        <end position="79"/>
    </location>
</feature>
<dbReference type="RefSeq" id="WP_106063769.1">
    <property type="nucleotide sequence ID" value="NZ_PVXO01000046.1"/>
</dbReference>
<dbReference type="Pfam" id="PF01248">
    <property type="entry name" value="Ribosomal_L7Ae"/>
    <property type="match status" value="1"/>
</dbReference>